<dbReference type="RefSeq" id="WP_342297929.1">
    <property type="nucleotide sequence ID" value="NZ_JBCEVZ010000021.1"/>
</dbReference>
<dbReference type="EMBL" id="JBCEVZ010000021">
    <property type="protein sequence ID" value="MEL5994642.1"/>
    <property type="molecule type" value="Genomic_DNA"/>
</dbReference>
<protein>
    <submittedName>
        <fullName evidence="2">Uncharacterized protein</fullName>
    </submittedName>
</protein>
<reference evidence="2 3" key="1">
    <citation type="journal article" date="2018" name="Arch. Microbiol.">
        <title>Hymenobacter segetis sp. nov., isolated from soil.</title>
        <authorList>
            <person name="Ten L.N."/>
            <person name="Lim S.J."/>
            <person name="Kim B.O."/>
            <person name="Kang I.K."/>
            <person name="Jung H.Y."/>
        </authorList>
    </citation>
    <scope>NUCLEOTIDE SEQUENCE [LARGE SCALE GENOMIC DNA]</scope>
    <source>
        <strain evidence="2 3">S7-3-11</strain>
    </source>
</reference>
<keyword evidence="1" id="KW-0812">Transmembrane</keyword>
<proteinExistence type="predicted"/>
<evidence type="ECO:0000313" key="2">
    <source>
        <dbReference type="EMBL" id="MEL5994642.1"/>
    </source>
</evidence>
<keyword evidence="1" id="KW-0472">Membrane</keyword>
<name>A0ABU9LWY7_9BACT</name>
<evidence type="ECO:0000313" key="3">
    <source>
        <dbReference type="Proteomes" id="UP001479606"/>
    </source>
</evidence>
<gene>
    <name evidence="2" type="ORF">AAFH49_10520</name>
</gene>
<keyword evidence="1" id="KW-1133">Transmembrane helix</keyword>
<comment type="caution">
    <text evidence="2">The sequence shown here is derived from an EMBL/GenBank/DDBJ whole genome shotgun (WGS) entry which is preliminary data.</text>
</comment>
<dbReference type="Proteomes" id="UP001479606">
    <property type="component" value="Unassembled WGS sequence"/>
</dbReference>
<keyword evidence="3" id="KW-1185">Reference proteome</keyword>
<sequence>MKNTKATRPRVYTEKDVAADPTVKEDGYLQKLVKYIPIEIVTAYTATSSAVQNKNGPLLLVIYYFLLALTPLYTWFLTQEPNKPKPLFQTIISPIAFSAWVFALEGPFDKVKEHWNEPAMGTFVLTGTVLMIPVLERIFLAVFTNGKQGSTPEPA</sequence>
<feature type="transmembrane region" description="Helical" evidence="1">
    <location>
        <begin position="120"/>
        <end position="143"/>
    </location>
</feature>
<feature type="transmembrane region" description="Helical" evidence="1">
    <location>
        <begin position="58"/>
        <end position="76"/>
    </location>
</feature>
<evidence type="ECO:0000256" key="1">
    <source>
        <dbReference type="SAM" id="Phobius"/>
    </source>
</evidence>
<accession>A0ABU9LWY7</accession>
<organism evidence="2 3">
    <name type="scientific">Hymenobacter segetis</name>
    <dbReference type="NCBI Taxonomy" id="2025509"/>
    <lineage>
        <taxon>Bacteria</taxon>
        <taxon>Pseudomonadati</taxon>
        <taxon>Bacteroidota</taxon>
        <taxon>Cytophagia</taxon>
        <taxon>Cytophagales</taxon>
        <taxon>Hymenobacteraceae</taxon>
        <taxon>Hymenobacter</taxon>
    </lineage>
</organism>